<dbReference type="GO" id="GO:0003677">
    <property type="term" value="F:DNA binding"/>
    <property type="evidence" value="ECO:0007669"/>
    <property type="project" value="UniProtKB-KW"/>
</dbReference>
<evidence type="ECO:0000256" key="8">
    <source>
        <dbReference type="ARBA" id="ARBA00022581"/>
    </source>
</evidence>
<dbReference type="SUPFAM" id="SSF50122">
    <property type="entry name" value="DNA-binding domain of retroviral integrase"/>
    <property type="match status" value="1"/>
</dbReference>
<dbReference type="Pfam" id="PF19317">
    <property type="entry name" value="Gag_p24_C"/>
    <property type="match status" value="1"/>
</dbReference>
<dbReference type="InterPro" id="IPR036862">
    <property type="entry name" value="Integrase_C_dom_sf_retrovir"/>
</dbReference>
<dbReference type="GO" id="GO:0006508">
    <property type="term" value="P:proteolysis"/>
    <property type="evidence" value="ECO:0007669"/>
    <property type="project" value="UniProtKB-KW"/>
</dbReference>
<evidence type="ECO:0000259" key="48">
    <source>
        <dbReference type="PROSITE" id="PS50158"/>
    </source>
</evidence>
<dbReference type="InterPro" id="IPR010661">
    <property type="entry name" value="RVT_thumb"/>
</dbReference>
<feature type="DNA-binding region" description="Integrase-type" evidence="45">
    <location>
        <begin position="1393"/>
        <end position="1440"/>
    </location>
</feature>
<evidence type="ECO:0000256" key="31">
    <source>
        <dbReference type="ARBA" id="ARBA00022995"/>
    </source>
</evidence>
<dbReference type="GO" id="GO:0004190">
    <property type="term" value="F:aspartic-type endopeptidase activity"/>
    <property type="evidence" value="ECO:0007669"/>
    <property type="project" value="UniProtKB-KW"/>
</dbReference>
<dbReference type="PANTHER" id="PTHR41694:SF3">
    <property type="entry name" value="RNA-DIRECTED DNA POLYMERASE-RELATED"/>
    <property type="match status" value="1"/>
</dbReference>
<dbReference type="GO" id="GO:0015074">
    <property type="term" value="P:DNA integration"/>
    <property type="evidence" value="ECO:0007669"/>
    <property type="project" value="UniProtKB-KW"/>
</dbReference>
<dbReference type="InterPro" id="IPR008919">
    <property type="entry name" value="Retrov_capsid_N"/>
</dbReference>
<dbReference type="Gene3D" id="4.10.60.10">
    <property type="entry name" value="Zinc finger, CCHC-type"/>
    <property type="match status" value="1"/>
</dbReference>
<evidence type="ECO:0000256" key="23">
    <source>
        <dbReference type="ARBA" id="ARBA00022833"/>
    </source>
</evidence>
<dbReference type="GO" id="GO:0030430">
    <property type="term" value="C:host cell cytoplasm"/>
    <property type="evidence" value="ECO:0007669"/>
    <property type="project" value="UniProtKB-SubCell"/>
</dbReference>
<feature type="compositionally biased region" description="Basic and acidic residues" evidence="47">
    <location>
        <begin position="473"/>
        <end position="491"/>
    </location>
</feature>
<keyword evidence="23 46" id="KW-0862">Zinc</keyword>
<evidence type="ECO:0000256" key="18">
    <source>
        <dbReference type="ARBA" id="ARBA00022758"/>
    </source>
</evidence>
<dbReference type="GO" id="GO:0075523">
    <property type="term" value="P:viral translational frameshifting"/>
    <property type="evidence" value="ECO:0007669"/>
    <property type="project" value="UniProtKB-KW"/>
</dbReference>
<dbReference type="PROSITE" id="PS00141">
    <property type="entry name" value="ASP_PROTEASE"/>
    <property type="match status" value="1"/>
</dbReference>
<dbReference type="InterPro" id="IPR010999">
    <property type="entry name" value="Retrovr_matrix"/>
</dbReference>
<dbReference type="InterPro" id="IPR012344">
    <property type="entry name" value="Matrix_HIV/RSV_N"/>
</dbReference>
<feature type="domain" description="Integrase-type" evidence="54">
    <location>
        <begin position="1393"/>
        <end position="1440"/>
    </location>
</feature>
<dbReference type="SUPFAM" id="SSF46919">
    <property type="entry name" value="N-terminal Zn binding domain of HIV integrase"/>
    <property type="match status" value="1"/>
</dbReference>
<evidence type="ECO:0000256" key="10">
    <source>
        <dbReference type="ARBA" id="ARBA00022670"/>
    </source>
</evidence>
<keyword evidence="42" id="KW-1160">Virus entry into host cell</keyword>
<evidence type="ECO:0000259" key="53">
    <source>
        <dbReference type="PROSITE" id="PS50994"/>
    </source>
</evidence>
<evidence type="ECO:0000259" key="54">
    <source>
        <dbReference type="PROSITE" id="PS51027"/>
    </source>
</evidence>
<dbReference type="SUPFAM" id="SSF47353">
    <property type="entry name" value="Retrovirus capsid dimerization domain-like"/>
    <property type="match status" value="1"/>
</dbReference>
<keyword evidence="22" id="KW-1193">Eukaryotic host translation shutoff by virus</keyword>
<dbReference type="InterPro" id="IPR000071">
    <property type="entry name" value="Lentvrl_matrix_N"/>
</dbReference>
<keyword evidence="26" id="KW-1043">Host membrane</keyword>
<evidence type="ECO:0000256" key="6">
    <source>
        <dbReference type="ARBA" id="ARBA00022561"/>
    </source>
</evidence>
<evidence type="ECO:0000256" key="32">
    <source>
        <dbReference type="ARBA" id="ARBA00023086"/>
    </source>
</evidence>
<dbReference type="SUPFAM" id="SSF50630">
    <property type="entry name" value="Acid proteases"/>
    <property type="match status" value="1"/>
</dbReference>
<dbReference type="PROSITE" id="PS50158">
    <property type="entry name" value="ZF_CCHC"/>
    <property type="match status" value="2"/>
</dbReference>
<evidence type="ECO:0000256" key="12">
    <source>
        <dbReference type="ARBA" id="ARBA00022695"/>
    </source>
</evidence>
<evidence type="ECO:0000256" key="21">
    <source>
        <dbReference type="ARBA" id="ARBA00022801"/>
    </source>
</evidence>
<evidence type="ECO:0000256" key="34">
    <source>
        <dbReference type="ARBA" id="ARBA00023125"/>
    </source>
</evidence>
<dbReference type="GO" id="GO:0019013">
    <property type="term" value="C:viral nucleocapsid"/>
    <property type="evidence" value="ECO:0007669"/>
    <property type="project" value="UniProtKB-KW"/>
</dbReference>
<dbReference type="InterPro" id="IPR036875">
    <property type="entry name" value="Znf_CCHC_sf"/>
</dbReference>
<evidence type="ECO:0000256" key="46">
    <source>
        <dbReference type="RuleBase" id="RU004487"/>
    </source>
</evidence>
<dbReference type="Gene3D" id="2.40.70.10">
    <property type="entry name" value="Acid Proteases"/>
    <property type="match status" value="1"/>
</dbReference>
<dbReference type="PROSITE" id="PS50175">
    <property type="entry name" value="ASP_PROT_RETROV"/>
    <property type="match status" value="1"/>
</dbReference>
<evidence type="ECO:0000256" key="28">
    <source>
        <dbReference type="ARBA" id="ARBA00022908"/>
    </source>
</evidence>
<dbReference type="GO" id="GO:0003887">
    <property type="term" value="F:DNA-directed DNA polymerase activity"/>
    <property type="evidence" value="ECO:0007669"/>
    <property type="project" value="UniProtKB-KW"/>
</dbReference>
<evidence type="ECO:0000256" key="13">
    <source>
        <dbReference type="ARBA" id="ARBA00022707"/>
    </source>
</evidence>
<evidence type="ECO:0000259" key="49">
    <source>
        <dbReference type="PROSITE" id="PS50175"/>
    </source>
</evidence>
<dbReference type="PROSITE" id="PS50876">
    <property type="entry name" value="ZF_INTEGRASE"/>
    <property type="match status" value="1"/>
</dbReference>
<keyword evidence="27 46" id="KW-0694">RNA-binding</keyword>
<dbReference type="GO" id="GO:0039657">
    <property type="term" value="P:symbiont-mediated suppression of host gene expression"/>
    <property type="evidence" value="ECO:0007669"/>
    <property type="project" value="UniProtKB-KW"/>
</dbReference>
<keyword evidence="17" id="KW-0064">Aspartyl protease</keyword>
<organism evidence="55">
    <name type="scientific">Human immunodeficiency virus 2</name>
    <dbReference type="NCBI Taxonomy" id="11709"/>
    <lineage>
        <taxon>Viruses</taxon>
        <taxon>Riboviria</taxon>
        <taxon>Pararnavirae</taxon>
        <taxon>Artverviricota</taxon>
        <taxon>Revtraviricetes</taxon>
        <taxon>Ortervirales</taxon>
        <taxon>Retroviridae</taxon>
        <taxon>Orthoretrovirinae</taxon>
        <taxon>Lentivirus</taxon>
        <taxon>Lentivirus humimdef2</taxon>
    </lineage>
</organism>
<dbReference type="SUPFAM" id="SSF47836">
    <property type="entry name" value="Retroviral matrix proteins"/>
    <property type="match status" value="1"/>
</dbReference>
<feature type="domain" description="Integrase catalytic" evidence="53">
    <location>
        <begin position="1223"/>
        <end position="1374"/>
    </location>
</feature>
<dbReference type="InterPro" id="IPR043128">
    <property type="entry name" value="Rev_trsase/Diguanyl_cyclase"/>
</dbReference>
<dbReference type="Pfam" id="PF00665">
    <property type="entry name" value="rve"/>
    <property type="match status" value="1"/>
</dbReference>
<feature type="domain" description="CCHC-type" evidence="48">
    <location>
        <begin position="412"/>
        <end position="427"/>
    </location>
</feature>
<evidence type="ECO:0000256" key="35">
    <source>
        <dbReference type="ARBA" id="ARBA00023136"/>
    </source>
</evidence>
<keyword evidence="28" id="KW-0229">DNA integration</keyword>
<keyword evidence="19" id="KW-0255">Endonuclease</keyword>
<dbReference type="Pfam" id="PF02022">
    <property type="entry name" value="Integrase_Zn"/>
    <property type="match status" value="1"/>
</dbReference>
<dbReference type="GO" id="GO:0005198">
    <property type="term" value="F:structural molecule activity"/>
    <property type="evidence" value="ECO:0007669"/>
    <property type="project" value="InterPro"/>
</dbReference>
<evidence type="ECO:0000256" key="30">
    <source>
        <dbReference type="ARBA" id="ARBA00022932"/>
    </source>
</evidence>
<dbReference type="EMBL" id="MF595856">
    <property type="protein sequence ID" value="ATU79182.1"/>
    <property type="molecule type" value="Genomic_DNA"/>
</dbReference>
<dbReference type="InterPro" id="IPR001037">
    <property type="entry name" value="Integrase_C_retrovir"/>
</dbReference>
<sequence length="1463" mass="164714">MGARSSVLRGKKADELEKIRLRPGGKKKYRLKHIVWAANELDRFGLAENLLESKEGCEKILRVLNPLVPTGSENLKSLYNTTCVTWCIHAEEKVKDTEEAKRVVQRHLVAEAGTADKMPDTSRPTAPPSGGGRNFPVQQVAGNYTHVPLSPRTLNAWVKLVEEKKFGAEVVPGFQALSEGCTPYDINQMLNCVGDHQAAMQIIREIINEEAADWDAAHPIPGPLPAGQLREPRGSDIAGTTSTVEEQIQWMFRQPNPVPVGNIYRRWIQIGLQKCVRMYNPTNILDVKQGPKEPFQNYVDRFYKSLRAEQTDPAVKNWMTQTLLVQNANPDCKLVLKGLGMNPTLEEMLTACQGVGGPGQKARLMAEALKEALTPAPIPFAAAQQRRTVKCWNCGKEGHTARQCRAPRRQGCWKCGKPGHIMTNCPDRQAGFFRDSPMGKEASQLPRGPSPTGAYANSTPSRSSSGPAGEVPAAREEAEGAERETIQRGDRGLTTPRARRDTTQRGDRGLAAPQFSLWKRPVVTAHIEGQPVDVLLDTGADDSIVAGIELGSDYSPKIVGGIGGFINTKEYKNVEIKVLNKKVRATIMTGDTPINIFGRNILASLGMSLNLPVAKVEPVKVTLKPGKDGPKLRQWPLTKEKIEALKEICEKMEKEGQLEEASPTNPYNTPTFAIKKKDKNKWRMLIDFRELNKVTQEFTEIQLGIPHPAGLPKKRRITVLDVGDAYFSIPLCEDFRQYTAFTLPSVNNAEPGKRYIYKVLPQGWKGSPAIFQWTMRQILEPFRKANSDVILIQYMDDILIASDRTDLEHDRVVLQLKELLNGLGFSTPDEKFQRDPPYQWMGYELWPNKWKLQKIQLPQKDVWTVNDIQKLVGVLNWAAQIYPGIKTRHLCKLIRGKKTLTEEVQWTELAEAELEENKIILSQEQEGHYYQEGKELEATVQKDQDNQWTYKIHQEEKILKVGKYAKIKNTHTNGVRLLAQVVQKIGKEALVIWGQIPKFHLPVERETWEQWWDDYWQVTWIPDWDFVSTPPLVRLVFNLVKEPIPGAETFYTDGSCNRQSKEGKAGYITDRGRDRVKTLEQTTNQQAELEAFAMAITDSGPKANIIVDSQYVMGIVAGQPTESESRIVNQIIEEMIKKEAIYVAWVPAHKGIGGNQEVDHLVSQGIRQVLFLEKIEPAQEEHEKYHSNIKELAHKFGIPKLVARQIVNTCPQCQQKGEAIHGQVNAELGTWQMDCTHLEGKIIIVAVHVASGFIEAEVIPQESGRQTALFLLKLASRWPITHLHTDNGANFTSQEVKMVAWWVGIEQTFGVPYNPQSQGVVESMNHHLKNQISRIREQANTVETIVLMAVHCMNFKRRGGIGDMTPAERLINMITTEQEIQFLQTKNSKLQNFRVYFREGRDQLWKGPGELLWKGDGAVIVKVGADIKVIPRRKAKIIKDYGGRQEMDSGSHLEGAREDGEVA</sequence>
<dbReference type="InterPro" id="IPR017856">
    <property type="entry name" value="Integrase-like_N"/>
</dbReference>
<dbReference type="SUPFAM" id="SSF56672">
    <property type="entry name" value="DNA/RNA polymerases"/>
    <property type="match status" value="1"/>
</dbReference>
<evidence type="ECO:0000256" key="9">
    <source>
        <dbReference type="ARBA" id="ARBA00022612"/>
    </source>
</evidence>
<evidence type="ECO:0000256" key="43">
    <source>
        <dbReference type="ARBA" id="ARBA00023415"/>
    </source>
</evidence>
<keyword evidence="37" id="KW-1179">Viral genome integration</keyword>
<evidence type="ECO:0000256" key="17">
    <source>
        <dbReference type="ARBA" id="ARBA00022750"/>
    </source>
</evidence>
<keyword evidence="10" id="KW-0645">Protease</keyword>
<dbReference type="GO" id="GO:0043657">
    <property type="term" value="C:host cell"/>
    <property type="evidence" value="ECO:0007669"/>
    <property type="project" value="GOC"/>
</dbReference>
<keyword evidence="15 46" id="KW-0479">Metal-binding</keyword>
<evidence type="ECO:0000256" key="40">
    <source>
        <dbReference type="ARBA" id="ARBA00023268"/>
    </source>
</evidence>
<keyword evidence="30" id="KW-0239">DNA-directed DNA polymerase</keyword>
<dbReference type="Pfam" id="PF06815">
    <property type="entry name" value="RVT_connect"/>
    <property type="match status" value="1"/>
</dbReference>
<dbReference type="GO" id="GO:0020002">
    <property type="term" value="C:host cell plasma membrane"/>
    <property type="evidence" value="ECO:0007669"/>
    <property type="project" value="UniProtKB-SubCell"/>
</dbReference>
<dbReference type="Gene3D" id="3.10.10.10">
    <property type="entry name" value="HIV Type 1 Reverse Transcriptase, subunit A, domain 1"/>
    <property type="match status" value="1"/>
</dbReference>
<feature type="domain" description="Reverse transcriptase" evidence="51">
    <location>
        <begin position="655"/>
        <end position="845"/>
    </location>
</feature>
<dbReference type="InterPro" id="IPR003308">
    <property type="entry name" value="Integrase_Zn-bd_dom_N"/>
</dbReference>
<evidence type="ECO:0000256" key="26">
    <source>
        <dbReference type="ARBA" id="ARBA00022870"/>
    </source>
</evidence>
<dbReference type="InterPro" id="IPR010659">
    <property type="entry name" value="RVT_connect"/>
</dbReference>
<evidence type="ECO:0000256" key="14">
    <source>
        <dbReference type="ARBA" id="ARBA00022722"/>
    </source>
</evidence>
<dbReference type="Gene3D" id="1.10.10.200">
    <property type="match status" value="1"/>
</dbReference>
<dbReference type="InterPro" id="IPR001969">
    <property type="entry name" value="Aspartic_peptidase_AS"/>
</dbReference>
<comment type="PTM">
    <molecule>Gag-Pol polyprotein</molecule>
    <text evidence="46">Specific enzymatic cleavages by the viral protease yield mature proteins.</text>
</comment>
<evidence type="ECO:0000256" key="29">
    <source>
        <dbReference type="ARBA" id="ARBA00022918"/>
    </source>
</evidence>
<comment type="cofactor">
    <cofactor evidence="2">
        <name>Mg(2+)</name>
        <dbReference type="ChEBI" id="CHEBI:18420"/>
    </cofactor>
</comment>
<keyword evidence="32 46" id="KW-0543">Viral nucleoprotein</keyword>
<keyword evidence="39" id="KW-1262">Eukaryotic host gene expression shutoff by virus</keyword>
<keyword evidence="38 46" id="KW-1035">Host cytoplasm</keyword>
<dbReference type="GO" id="GO:0055036">
    <property type="term" value="C:virion membrane"/>
    <property type="evidence" value="ECO:0007669"/>
    <property type="project" value="UniProtKB-SubCell"/>
</dbReference>
<feature type="domain" description="Peptidase A2" evidence="49">
    <location>
        <begin position="532"/>
        <end position="601"/>
    </location>
</feature>
<dbReference type="Pfam" id="PF00098">
    <property type="entry name" value="zf-CCHC"/>
    <property type="match status" value="2"/>
</dbReference>
<feature type="compositionally biased region" description="Polar residues" evidence="47">
    <location>
        <begin position="455"/>
        <end position="465"/>
    </location>
</feature>
<keyword evidence="6 46" id="KW-0167">Capsid protein</keyword>
<dbReference type="Pfam" id="PF00552">
    <property type="entry name" value="IN_DBD_C"/>
    <property type="match status" value="1"/>
</dbReference>
<dbReference type="FunFam" id="3.30.70.270:FF:000006">
    <property type="entry name" value="Gag-Pol polyprotein"/>
    <property type="match status" value="1"/>
</dbReference>
<evidence type="ECO:0000256" key="42">
    <source>
        <dbReference type="ARBA" id="ARBA00023296"/>
    </source>
</evidence>
<dbReference type="InterPro" id="IPR034170">
    <property type="entry name" value="Retropepsin-like_cat_dom"/>
</dbReference>
<evidence type="ECO:0000256" key="19">
    <source>
        <dbReference type="ARBA" id="ARBA00022759"/>
    </source>
</evidence>
<keyword evidence="20 44" id="KW-0863">Zinc-finger</keyword>
<dbReference type="InterPro" id="IPR002156">
    <property type="entry name" value="RNaseH_domain"/>
</dbReference>
<evidence type="ECO:0000256" key="37">
    <source>
        <dbReference type="ARBA" id="ARBA00023195"/>
    </source>
</evidence>
<keyword evidence="31" id="KW-1190">Host gene expression shutoff by virus</keyword>
<comment type="catalytic activity">
    <reaction evidence="43">
        <text>Endohydrolysis of RNA in RNA/DNA hybrids. Three different cleavage modes: 1. sequence-specific internal cleavage of RNA. Human immunodeficiency virus type 1 and Moloney murine leukemia virus enzymes prefer to cleave the RNA strand one nucleotide away from the RNA-DNA junction. 2. RNA 5'-end directed cleavage 13-19 nucleotides from the RNA end. 3. DNA 3'-end directed cleavage 15-20 nucleotides away from the primer terminus.</text>
        <dbReference type="EC" id="3.1.26.13"/>
    </reaction>
</comment>
<keyword evidence="8 46" id="KW-0945">Host-virus interaction</keyword>
<protein>
    <recommendedName>
        <fullName evidence="46">Gag polyprotein</fullName>
    </recommendedName>
    <component>
        <recommendedName>
            <fullName evidence="46">Matrix protein p17</fullName>
            <shortName evidence="46">MA</shortName>
        </recommendedName>
    </component>
</protein>
<feature type="domain" description="CCHC-type" evidence="48">
    <location>
        <begin position="390"/>
        <end position="405"/>
    </location>
</feature>
<dbReference type="Pfam" id="PF00075">
    <property type="entry name" value="RNase_H"/>
    <property type="match status" value="1"/>
</dbReference>
<evidence type="ECO:0000259" key="50">
    <source>
        <dbReference type="PROSITE" id="PS50876"/>
    </source>
</evidence>
<dbReference type="Pfam" id="PF00077">
    <property type="entry name" value="RVP"/>
    <property type="match status" value="1"/>
</dbReference>
<evidence type="ECO:0000256" key="36">
    <source>
        <dbReference type="ARBA" id="ARBA00023172"/>
    </source>
</evidence>
<evidence type="ECO:0000313" key="55">
    <source>
        <dbReference type="EMBL" id="ATU79182.1"/>
    </source>
</evidence>
<keyword evidence="14" id="KW-0540">Nuclease</keyword>
<evidence type="ECO:0000256" key="7">
    <source>
        <dbReference type="ARBA" id="ARBA00022562"/>
    </source>
</evidence>
<reference evidence="55" key="1">
    <citation type="submission" date="2017-08" db="EMBL/GenBank/DDBJ databases">
        <title>Genome characterization of HIV-2 biological clones with divergent replication capacities.</title>
        <authorList>
            <person name="Lungu C."/>
            <person name="Boers P.H.M."/>
            <person name="van der Ende M.E."/>
            <person name="Gruters R.A."/>
        </authorList>
    </citation>
    <scope>NUCLEOTIDE SEQUENCE</scope>
    <source>
        <strain evidence="55">RH2.13-1D4</strain>
    </source>
</reference>
<dbReference type="GO" id="GO:0006310">
    <property type="term" value="P:DNA recombination"/>
    <property type="evidence" value="ECO:0007669"/>
    <property type="project" value="UniProtKB-KW"/>
</dbReference>
<evidence type="ECO:0000256" key="44">
    <source>
        <dbReference type="PROSITE-ProRule" id="PRU00450"/>
    </source>
</evidence>
<keyword evidence="12" id="KW-0548">Nucleotidyltransferase</keyword>
<dbReference type="PROSITE" id="PS51027">
    <property type="entry name" value="INTEGRASE_DBD"/>
    <property type="match status" value="1"/>
</dbReference>
<evidence type="ECO:0000259" key="52">
    <source>
        <dbReference type="PROSITE" id="PS50879"/>
    </source>
</evidence>
<dbReference type="GO" id="GO:0075713">
    <property type="term" value="P:establishment of integrated proviral latency"/>
    <property type="evidence" value="ECO:0007669"/>
    <property type="project" value="UniProtKB-KW"/>
</dbReference>
<dbReference type="InterPro" id="IPR036397">
    <property type="entry name" value="RNaseH_sf"/>
</dbReference>
<dbReference type="Gene3D" id="1.10.375.10">
    <property type="entry name" value="Human Immunodeficiency Virus Type 1 Capsid Protein"/>
    <property type="match status" value="1"/>
</dbReference>
<evidence type="ECO:0000256" key="2">
    <source>
        <dbReference type="ARBA" id="ARBA00001946"/>
    </source>
</evidence>
<dbReference type="Gene3D" id="1.20.5.760">
    <property type="entry name" value="Single helix bin"/>
    <property type="match status" value="1"/>
</dbReference>
<dbReference type="GO" id="GO:0046718">
    <property type="term" value="P:symbiont entry into host cell"/>
    <property type="evidence" value="ECO:0007669"/>
    <property type="project" value="UniProtKB-KW"/>
</dbReference>
<dbReference type="PANTHER" id="PTHR41694">
    <property type="entry name" value="ENDOGENOUS RETROVIRUS GROUP K MEMBER POL PROTEIN"/>
    <property type="match status" value="1"/>
</dbReference>
<keyword evidence="36" id="KW-0233">DNA recombination</keyword>
<evidence type="ECO:0000256" key="24">
    <source>
        <dbReference type="ARBA" id="ARBA00022842"/>
    </source>
</evidence>
<dbReference type="InterPro" id="IPR000477">
    <property type="entry name" value="RT_dom"/>
</dbReference>
<keyword evidence="34" id="KW-0238">DNA-binding</keyword>
<dbReference type="GO" id="GO:0042025">
    <property type="term" value="C:host cell nucleus"/>
    <property type="evidence" value="ECO:0007669"/>
    <property type="project" value="UniProtKB-SubCell"/>
</dbReference>
<evidence type="ECO:0000256" key="1">
    <source>
        <dbReference type="ARBA" id="ARBA00000379"/>
    </source>
</evidence>
<evidence type="ECO:0000256" key="16">
    <source>
        <dbReference type="ARBA" id="ARBA00022737"/>
    </source>
</evidence>
<dbReference type="InterPro" id="IPR008916">
    <property type="entry name" value="Retrov_capsid_C"/>
</dbReference>
<feature type="compositionally biased region" description="Basic and acidic residues" evidence="47">
    <location>
        <begin position="498"/>
        <end position="508"/>
    </location>
</feature>
<evidence type="ECO:0000256" key="3">
    <source>
        <dbReference type="ARBA" id="ARBA00004425"/>
    </source>
</evidence>
<keyword evidence="4" id="KW-1032">Host cell membrane</keyword>
<proteinExistence type="predicted"/>
<organismHost>
    <name type="scientific">Homo sapiens</name>
    <name type="common">Human</name>
    <dbReference type="NCBI Taxonomy" id="9606"/>
</organismHost>
<evidence type="ECO:0000256" key="45">
    <source>
        <dbReference type="PROSITE-ProRule" id="PRU00506"/>
    </source>
</evidence>
<dbReference type="InterPro" id="IPR045345">
    <property type="entry name" value="Gag_p24_C"/>
</dbReference>
<dbReference type="Pfam" id="PF00607">
    <property type="entry name" value="Gag_p24"/>
    <property type="match status" value="1"/>
</dbReference>
<evidence type="ECO:0000256" key="20">
    <source>
        <dbReference type="ARBA" id="ARBA00022771"/>
    </source>
</evidence>
<name>A0A2D3HWQ8_9HIV2</name>
<feature type="region of interest" description="Disordered" evidence="47">
    <location>
        <begin position="426"/>
        <end position="511"/>
    </location>
</feature>
<keyword evidence="11" id="KW-0808">Transferase</keyword>
<keyword evidence="40" id="KW-0511">Multifunctional enzyme</keyword>
<dbReference type="Pfam" id="PF06817">
    <property type="entry name" value="RVT_thumb"/>
    <property type="match status" value="1"/>
</dbReference>
<feature type="domain" description="RNase H type-1" evidence="52">
    <location>
        <begin position="1044"/>
        <end position="1167"/>
    </location>
</feature>
<dbReference type="PROSITE" id="PS50879">
    <property type="entry name" value="RNASE_H_1"/>
    <property type="match status" value="1"/>
</dbReference>
<evidence type="ECO:0000256" key="11">
    <source>
        <dbReference type="ARBA" id="ARBA00022679"/>
    </source>
</evidence>
<dbReference type="GO" id="GO:0004533">
    <property type="term" value="F:exoribonuclease H activity"/>
    <property type="evidence" value="ECO:0007669"/>
    <property type="project" value="UniProtKB-EC"/>
</dbReference>
<dbReference type="Gene3D" id="2.30.30.10">
    <property type="entry name" value="Integrase, C-terminal domain superfamily, retroviral"/>
    <property type="match status" value="1"/>
</dbReference>
<evidence type="ECO:0000256" key="27">
    <source>
        <dbReference type="ARBA" id="ARBA00022884"/>
    </source>
</evidence>
<comment type="catalytic activity">
    <reaction evidence="1">
        <text>3'-end directed exonucleolytic cleavage of viral RNA-DNA hybrid.</text>
        <dbReference type="EC" id="3.1.13.2"/>
    </reaction>
</comment>
<dbReference type="GO" id="GO:0003964">
    <property type="term" value="F:RNA-directed DNA polymerase activity"/>
    <property type="evidence" value="ECO:0007669"/>
    <property type="project" value="UniProtKB-KW"/>
</dbReference>
<keyword evidence="25 46" id="KW-0946">Virion</keyword>
<dbReference type="Pfam" id="PF00540">
    <property type="entry name" value="Gag_p17"/>
    <property type="match status" value="1"/>
</dbReference>
<evidence type="ECO:0000256" key="33">
    <source>
        <dbReference type="ARBA" id="ARBA00023113"/>
    </source>
</evidence>
<dbReference type="Gene3D" id="1.10.1200.30">
    <property type="match status" value="1"/>
</dbReference>
<dbReference type="InterPro" id="IPR001584">
    <property type="entry name" value="Integrase_cat-core"/>
</dbReference>
<dbReference type="PRINTS" id="PR00234">
    <property type="entry name" value="HIV1MATRIX"/>
</dbReference>
<dbReference type="GO" id="GO:0075732">
    <property type="term" value="P:viral penetration into host nucleus"/>
    <property type="evidence" value="ECO:0007669"/>
    <property type="project" value="UniProtKB-KW"/>
</dbReference>
<dbReference type="SUPFAM" id="SSF57756">
    <property type="entry name" value="Retrovirus zinc finger-like domains"/>
    <property type="match status" value="1"/>
</dbReference>
<dbReference type="SMART" id="SM00343">
    <property type="entry name" value="ZnF_C2HC"/>
    <property type="match status" value="2"/>
</dbReference>
<dbReference type="Pfam" id="PF00078">
    <property type="entry name" value="RVT_1"/>
    <property type="match status" value="1"/>
</dbReference>
<keyword evidence="41" id="KW-0449">Lipoprotein</keyword>
<dbReference type="InterPro" id="IPR012337">
    <property type="entry name" value="RNaseH-like_sf"/>
</dbReference>
<evidence type="ECO:0000256" key="39">
    <source>
        <dbReference type="ARBA" id="ARBA00023247"/>
    </source>
</evidence>
<dbReference type="CDD" id="cd05482">
    <property type="entry name" value="HIV_retropepsin_like"/>
    <property type="match status" value="1"/>
</dbReference>
<keyword evidence="18" id="KW-0688">Ribosomal frameshifting</keyword>
<keyword evidence="35" id="KW-0472">Membrane</keyword>
<dbReference type="Gene3D" id="3.30.420.10">
    <property type="entry name" value="Ribonuclease H-like superfamily/Ribonuclease H"/>
    <property type="match status" value="2"/>
</dbReference>
<dbReference type="PROSITE" id="PS50994">
    <property type="entry name" value="INTEGRASE"/>
    <property type="match status" value="1"/>
</dbReference>
<dbReference type="GO" id="GO:0008270">
    <property type="term" value="F:zinc ion binding"/>
    <property type="evidence" value="ECO:0007669"/>
    <property type="project" value="UniProtKB-KW"/>
</dbReference>
<dbReference type="PROSITE" id="PS50878">
    <property type="entry name" value="RT_POL"/>
    <property type="match status" value="1"/>
</dbReference>
<dbReference type="SUPFAM" id="SSF53098">
    <property type="entry name" value="Ribonuclease H-like"/>
    <property type="match status" value="2"/>
</dbReference>
<dbReference type="Gene3D" id="1.10.150.90">
    <property type="entry name" value="Immunodeficiency lentiviruses, gag gene matrix protein p17"/>
    <property type="match status" value="1"/>
</dbReference>
<dbReference type="GO" id="GO:0004523">
    <property type="term" value="F:RNA-DNA hybrid ribonuclease activity"/>
    <property type="evidence" value="ECO:0007669"/>
    <property type="project" value="InterPro"/>
</dbReference>
<dbReference type="InterPro" id="IPR018061">
    <property type="entry name" value="Retropepsins"/>
</dbReference>
<keyword evidence="33" id="KW-0917">Virion maturation</keyword>
<keyword evidence="29" id="KW-0695">RNA-directed DNA polymerase</keyword>
<keyword evidence="9" id="KW-1188">Viral release from host cell</keyword>
<accession>A0A2D3HWQ8</accession>
<feature type="region of interest" description="Disordered" evidence="47">
    <location>
        <begin position="111"/>
        <end position="133"/>
    </location>
</feature>
<keyword evidence="24" id="KW-0460">Magnesium</keyword>
<keyword evidence="13" id="KW-0519">Myristate</keyword>
<dbReference type="InterPro" id="IPR001995">
    <property type="entry name" value="Peptidase_A2_cat"/>
</dbReference>
<comment type="subcellular location">
    <molecule>Matrix protein p17</molecule>
    <subcellularLocation>
        <location evidence="46">Virion membrane</location>
        <topology evidence="46">Lipid-anchor</topology>
    </subcellularLocation>
    <subcellularLocation>
        <location evidence="46">Host nucleus</location>
    </subcellularLocation>
    <subcellularLocation>
        <location evidence="46">Host cytoplasm</location>
    </subcellularLocation>
</comment>
<comment type="subcellular location">
    <subcellularLocation>
        <location evidence="3">Host cell membrane</location>
        <topology evidence="3">Lipid-anchor</topology>
    </subcellularLocation>
    <subcellularLocation>
        <location evidence="46">Virion</location>
    </subcellularLocation>
    <subcellularLocation>
        <location evidence="46">Host cytoplasm</location>
    </subcellularLocation>
    <subcellularLocation>
        <location evidence="46">Host nucleus</location>
    </subcellularLocation>
</comment>
<evidence type="ECO:0000256" key="41">
    <source>
        <dbReference type="ARBA" id="ARBA00023288"/>
    </source>
</evidence>
<keyword evidence="7 46" id="KW-1048">Host nucleus</keyword>
<evidence type="ECO:0000256" key="4">
    <source>
        <dbReference type="ARBA" id="ARBA00022511"/>
    </source>
</evidence>
<keyword evidence="5" id="KW-1163">Viral penetration into host nucleus</keyword>
<evidence type="ECO:0000256" key="5">
    <source>
        <dbReference type="ARBA" id="ARBA00022524"/>
    </source>
</evidence>
<dbReference type="InterPro" id="IPR021109">
    <property type="entry name" value="Peptidase_aspartic_dom_sf"/>
</dbReference>
<evidence type="ECO:0000256" key="38">
    <source>
        <dbReference type="ARBA" id="ARBA00023200"/>
    </source>
</evidence>
<dbReference type="InterPro" id="IPR001878">
    <property type="entry name" value="Znf_CCHC"/>
</dbReference>
<keyword evidence="21" id="KW-0378">Hydrolase</keyword>
<evidence type="ECO:0000256" key="47">
    <source>
        <dbReference type="SAM" id="MobiDB-lite"/>
    </source>
</evidence>
<dbReference type="SMR" id="A0A2D3HWQ8"/>
<dbReference type="GO" id="GO:0035613">
    <property type="term" value="F:RNA stem-loop binding"/>
    <property type="evidence" value="ECO:0007669"/>
    <property type="project" value="TreeGrafter"/>
</dbReference>
<dbReference type="InterPro" id="IPR043502">
    <property type="entry name" value="DNA/RNA_pol_sf"/>
</dbReference>
<evidence type="ECO:0000256" key="15">
    <source>
        <dbReference type="ARBA" id="ARBA00022723"/>
    </source>
</evidence>
<dbReference type="Gene3D" id="3.30.70.270">
    <property type="match status" value="3"/>
</dbReference>
<evidence type="ECO:0000256" key="25">
    <source>
        <dbReference type="ARBA" id="ARBA00022844"/>
    </source>
</evidence>
<evidence type="ECO:0000259" key="51">
    <source>
        <dbReference type="PROSITE" id="PS50878"/>
    </source>
</evidence>
<keyword evidence="16" id="KW-0677">Repeat</keyword>
<feature type="domain" description="Integrase-type" evidence="50">
    <location>
        <begin position="1173"/>
        <end position="1214"/>
    </location>
</feature>
<evidence type="ECO:0000256" key="22">
    <source>
        <dbReference type="ARBA" id="ARBA00022809"/>
    </source>
</evidence>
<dbReference type="SUPFAM" id="SSF47943">
    <property type="entry name" value="Retrovirus capsid protein, N-terminal core domain"/>
    <property type="match status" value="1"/>
</dbReference>
<dbReference type="GO" id="GO:0044826">
    <property type="term" value="P:viral genome integration into host DNA"/>
    <property type="evidence" value="ECO:0007669"/>
    <property type="project" value="UniProtKB-KW"/>
</dbReference>